<proteinExistence type="predicted"/>
<gene>
    <name evidence="3" type="ORF">FEM54_16035</name>
</gene>
<dbReference type="EMBL" id="VBVZ01000222">
    <property type="protein sequence ID" value="TLG90791.1"/>
    <property type="molecule type" value="Genomic_DNA"/>
</dbReference>
<dbReference type="SUPFAM" id="SSF52172">
    <property type="entry name" value="CheY-like"/>
    <property type="match status" value="1"/>
</dbReference>
<evidence type="ECO:0000256" key="1">
    <source>
        <dbReference type="PROSITE-ProRule" id="PRU00169"/>
    </source>
</evidence>
<organism evidence="3 4">
    <name type="scientific">Pseudomonas edaphica</name>
    <dbReference type="NCBI Taxonomy" id="2006980"/>
    <lineage>
        <taxon>Bacteria</taxon>
        <taxon>Pseudomonadati</taxon>
        <taxon>Pseudomonadota</taxon>
        <taxon>Gammaproteobacteria</taxon>
        <taxon>Pseudomonadales</taxon>
        <taxon>Pseudomonadaceae</taxon>
        <taxon>Pseudomonas</taxon>
    </lineage>
</organism>
<keyword evidence="4" id="KW-1185">Reference proteome</keyword>
<feature type="domain" description="Response regulatory" evidence="2">
    <location>
        <begin position="18"/>
        <end position="153"/>
    </location>
</feature>
<dbReference type="InterPro" id="IPR011006">
    <property type="entry name" value="CheY-like_superfamily"/>
</dbReference>
<comment type="caution">
    <text evidence="3">The sequence shown here is derived from an EMBL/GenBank/DDBJ whole genome shotgun (WGS) entry which is preliminary data.</text>
</comment>
<sequence>MFKKQFVEEVNVATPYLRILIVDDQPLQRLSIEKAFNSNGYYRIAPVESFDEFLLLAAQAADQFDLVVINSGIKGCTLARVEELLSGFSICNMLMYEGQPPEVIDAQEFGGKKIFMKLPGRPDDRTIKDVMQLVDLKKTEASRRKVTNLFRHV</sequence>
<dbReference type="Proteomes" id="UP000304941">
    <property type="component" value="Unassembled WGS sequence"/>
</dbReference>
<reference evidence="3 4" key="1">
    <citation type="submission" date="2019-05" db="EMBL/GenBank/DDBJ databases">
        <title>Pseudomonas edaphica sp. nov., isolated from rhizospheric soil of Cistus ladanifer L. in Spain.</title>
        <authorList>
            <person name="Peix A."/>
        </authorList>
    </citation>
    <scope>NUCLEOTIDE SEQUENCE [LARGE SCALE GENOMIC DNA]</scope>
    <source>
        <strain evidence="3 4">RD25</strain>
    </source>
</reference>
<evidence type="ECO:0000259" key="2">
    <source>
        <dbReference type="PROSITE" id="PS50110"/>
    </source>
</evidence>
<evidence type="ECO:0000313" key="3">
    <source>
        <dbReference type="EMBL" id="TLG90791.1"/>
    </source>
</evidence>
<protein>
    <submittedName>
        <fullName evidence="3">Response regulator</fullName>
    </submittedName>
</protein>
<accession>A0ABY2U3G7</accession>
<dbReference type="InterPro" id="IPR001789">
    <property type="entry name" value="Sig_transdc_resp-reg_receiver"/>
</dbReference>
<comment type="caution">
    <text evidence="1">Lacks conserved residue(s) required for the propagation of feature annotation.</text>
</comment>
<dbReference type="Gene3D" id="3.40.50.2300">
    <property type="match status" value="1"/>
</dbReference>
<evidence type="ECO:0000313" key="4">
    <source>
        <dbReference type="Proteomes" id="UP000304941"/>
    </source>
</evidence>
<dbReference type="PROSITE" id="PS50110">
    <property type="entry name" value="RESPONSE_REGULATORY"/>
    <property type="match status" value="1"/>
</dbReference>
<name>A0ABY2U3G7_9PSED</name>